<dbReference type="EC" id="2.4.-.-" evidence="2"/>
<accession>A0ABW7Y7D1</accession>
<proteinExistence type="predicted"/>
<protein>
    <submittedName>
        <fullName evidence="2">Glycosyltransferase</fullName>
        <ecNumber evidence="2">2.4.-.-</ecNumber>
    </submittedName>
</protein>
<evidence type="ECO:0000259" key="1">
    <source>
        <dbReference type="Pfam" id="PF00535"/>
    </source>
</evidence>
<dbReference type="InterPro" id="IPR001173">
    <property type="entry name" value="Glyco_trans_2-like"/>
</dbReference>
<dbReference type="Pfam" id="PF00535">
    <property type="entry name" value="Glycos_transf_2"/>
    <property type="match status" value="1"/>
</dbReference>
<dbReference type="RefSeq" id="WP_398657987.1">
    <property type="nucleotide sequence ID" value="NZ_JBITDC010000007.1"/>
</dbReference>
<dbReference type="SUPFAM" id="SSF53448">
    <property type="entry name" value="Nucleotide-diphospho-sugar transferases"/>
    <property type="match status" value="1"/>
</dbReference>
<dbReference type="InterPro" id="IPR029044">
    <property type="entry name" value="Nucleotide-diphossugar_trans"/>
</dbReference>
<dbReference type="EMBL" id="JBITDC010000007">
    <property type="protein sequence ID" value="MFI5677343.1"/>
    <property type="molecule type" value="Genomic_DNA"/>
</dbReference>
<dbReference type="PANTHER" id="PTHR22916">
    <property type="entry name" value="GLYCOSYLTRANSFERASE"/>
    <property type="match status" value="1"/>
</dbReference>
<reference evidence="2 3" key="1">
    <citation type="submission" date="2024-10" db="EMBL/GenBank/DDBJ databases">
        <title>The Natural Products Discovery Center: Release of the First 8490 Sequenced Strains for Exploring Actinobacteria Biosynthetic Diversity.</title>
        <authorList>
            <person name="Kalkreuter E."/>
            <person name="Kautsar S.A."/>
            <person name="Yang D."/>
            <person name="Bader C.D."/>
            <person name="Teijaro C.N."/>
            <person name="Fluegel L."/>
            <person name="Davis C.M."/>
            <person name="Simpson J.R."/>
            <person name="Lauterbach L."/>
            <person name="Steele A.D."/>
            <person name="Gui C."/>
            <person name="Meng S."/>
            <person name="Li G."/>
            <person name="Viehrig K."/>
            <person name="Ye F."/>
            <person name="Su P."/>
            <person name="Kiefer A.F."/>
            <person name="Nichols A."/>
            <person name="Cepeda A.J."/>
            <person name="Yan W."/>
            <person name="Fan B."/>
            <person name="Jiang Y."/>
            <person name="Adhikari A."/>
            <person name="Zheng C.-J."/>
            <person name="Schuster L."/>
            <person name="Cowan T.M."/>
            <person name="Smanski M.J."/>
            <person name="Chevrette M.G."/>
            <person name="De Carvalho L.P.S."/>
            <person name="Shen B."/>
        </authorList>
    </citation>
    <scope>NUCLEOTIDE SEQUENCE [LARGE SCALE GENOMIC DNA]</scope>
    <source>
        <strain evidence="2 3">NPDC051599</strain>
    </source>
</reference>
<name>A0ABW7Y7D1_STRCE</name>
<feature type="domain" description="Glycosyltransferase 2-like" evidence="1">
    <location>
        <begin position="3"/>
        <end position="135"/>
    </location>
</feature>
<evidence type="ECO:0000313" key="2">
    <source>
        <dbReference type="EMBL" id="MFI5677343.1"/>
    </source>
</evidence>
<dbReference type="Proteomes" id="UP001612415">
    <property type="component" value="Unassembled WGS sequence"/>
</dbReference>
<organism evidence="2 3">
    <name type="scientific">Streptomyces cellulosae</name>
    <dbReference type="NCBI Taxonomy" id="1968"/>
    <lineage>
        <taxon>Bacteria</taxon>
        <taxon>Bacillati</taxon>
        <taxon>Actinomycetota</taxon>
        <taxon>Actinomycetes</taxon>
        <taxon>Kitasatosporales</taxon>
        <taxon>Streptomycetaceae</taxon>
        <taxon>Streptomyces</taxon>
    </lineage>
</organism>
<comment type="caution">
    <text evidence="2">The sequence shown here is derived from an EMBL/GenBank/DDBJ whole genome shotgun (WGS) entry which is preliminary data.</text>
</comment>
<keyword evidence="3" id="KW-1185">Reference proteome</keyword>
<dbReference type="Gene3D" id="3.90.550.10">
    <property type="entry name" value="Spore Coat Polysaccharide Biosynthesis Protein SpsA, Chain A"/>
    <property type="match status" value="1"/>
</dbReference>
<gene>
    <name evidence="2" type="ORF">ACIA8P_22180</name>
</gene>
<evidence type="ECO:0000313" key="3">
    <source>
        <dbReference type="Proteomes" id="UP001612415"/>
    </source>
</evidence>
<sequence>MRIVVPTNGERPGYLEECLASIRRQEEPVDLVIVGPADAAPLLRPAAERHGCRFLVEERRGLSDAINQGWHGATTEFLAWLGDDDLLTEGSLAAALGELDRTPAASMVYGQVRVIDSAGRSLYTMRPGTFASWFFQYGQNWVGQPGSLYRSVAVRQVGPLDPTLRYAMDFDLHLRLRRSGRMAYLPRRLGCFRVHPTSLTANNPDPRVEGRRVMRRYLGPKARRTEDWWWPLARCVSRGWGAFTKIGSRR</sequence>
<keyword evidence="2" id="KW-0808">Transferase</keyword>
<dbReference type="GO" id="GO:0016757">
    <property type="term" value="F:glycosyltransferase activity"/>
    <property type="evidence" value="ECO:0007669"/>
    <property type="project" value="UniProtKB-KW"/>
</dbReference>
<dbReference type="PANTHER" id="PTHR22916:SF3">
    <property type="entry name" value="UDP-GLCNAC:BETAGAL BETA-1,3-N-ACETYLGLUCOSAMINYLTRANSFERASE-LIKE PROTEIN 1"/>
    <property type="match status" value="1"/>
</dbReference>
<keyword evidence="2" id="KW-0328">Glycosyltransferase</keyword>